<keyword evidence="2" id="KW-1185">Reference proteome</keyword>
<dbReference type="InterPro" id="IPR011989">
    <property type="entry name" value="ARM-like"/>
</dbReference>
<protein>
    <submittedName>
        <fullName evidence="1">Uncharacterized protein</fullName>
    </submittedName>
</protein>
<dbReference type="SUPFAM" id="SSF48371">
    <property type="entry name" value="ARM repeat"/>
    <property type="match status" value="1"/>
</dbReference>
<dbReference type="eggNOG" id="ENOG502N5TD">
    <property type="taxonomic scope" value="Archaea"/>
</dbReference>
<dbReference type="EMBL" id="AOHW01000040">
    <property type="protein sequence ID" value="ELY38841.1"/>
    <property type="molecule type" value="Genomic_DNA"/>
</dbReference>
<dbReference type="RefSeq" id="WP_006091124.1">
    <property type="nucleotide sequence ID" value="NZ_AOHW01000040.1"/>
</dbReference>
<dbReference type="STRING" id="1114856.GCA_000383975_04242"/>
<dbReference type="InterPro" id="IPR016024">
    <property type="entry name" value="ARM-type_fold"/>
</dbReference>
<name>L9VP51_9EURY</name>
<dbReference type="OrthoDB" id="199922at2157"/>
<evidence type="ECO:0000313" key="1">
    <source>
        <dbReference type="EMBL" id="ELY38841.1"/>
    </source>
</evidence>
<accession>L9VP51</accession>
<dbReference type="AlphaFoldDB" id="L9VP51"/>
<evidence type="ECO:0000313" key="2">
    <source>
        <dbReference type="Proteomes" id="UP000011599"/>
    </source>
</evidence>
<gene>
    <name evidence="1" type="ORF">C496_15657</name>
</gene>
<reference evidence="1 2" key="1">
    <citation type="journal article" date="2014" name="PLoS Genet.">
        <title>Phylogenetically driven sequencing of extremely halophilic archaea reveals strategies for static and dynamic osmo-response.</title>
        <authorList>
            <person name="Becker E.A."/>
            <person name="Seitzer P.M."/>
            <person name="Tritt A."/>
            <person name="Larsen D."/>
            <person name="Krusor M."/>
            <person name="Yao A.I."/>
            <person name="Wu D."/>
            <person name="Madern D."/>
            <person name="Eisen J.A."/>
            <person name="Darling A.E."/>
            <person name="Facciotti M.T."/>
        </authorList>
    </citation>
    <scope>NUCLEOTIDE SEQUENCE [LARGE SCALE GENOMIC DNA]</scope>
    <source>
        <strain evidence="1 2">GA33</strain>
    </source>
</reference>
<dbReference type="PATRIC" id="fig|1114856.3.peg.3241"/>
<comment type="caution">
    <text evidence="1">The sequence shown here is derived from an EMBL/GenBank/DDBJ whole genome shotgun (WGS) entry which is preliminary data.</text>
</comment>
<dbReference type="Proteomes" id="UP000011599">
    <property type="component" value="Unassembled WGS sequence"/>
</dbReference>
<sequence length="940" mass="101571">MVQSDSDPTIDELCGRLAEADPDAEPAMMGHISRLVLDNPAEWPMMDPTAQSVEILQSYLDHDDPELRSGVAFVLSTILAGAIKPDPEDIVDKSAVSAQLLDLIDDDSPRVRQVIVSTGLLDGIVGQVLDDDSFPPSSTDDERIPPKPISWIAMALVEHLHDPSPIVRKRVAFHLESHAVELITEHPDASAAIDTVIDTFEDDLDALAPNRDAAAPRYAAVRILCDVAADSPDLLVDHVDRLDGYLDADDDEIRIGVARTLGWLIHADHLDRTDVAERVVDRLASQGRSLRDDADLLVSAALAAGEGSGKPEAVLTTLLQVQSPDHRSTGADTLARYVRQSDRSFEPHFEAIAEYSETQPFTERSEDPLVTLAANYPEFVADCLIDWHESVFDGSAYRTIDDDLLVGICDRSPTAIEEFLPYAVETASPEFDHERSNRHHVSPSVQTLNALAKRRPEVIVDAVSDLLAARGRSAPLDDQVSGLVEAVADIGPSVTDETVAALEETLRSIEGNLGAARALAALYEAGHDAVTDDYEIFVDPYREGALDGSSKGGKYALPPVAAADPAFVSEVLYDIFGHWAEIDEDRGPTRTLAAVADAELAAARSVLDDLVAVTLSDKPADERIENLSDDQLFDLVKFYISKEPPNGPEFFERFLEALVPIVEHGSTVGKITDEVSGGAEIPGRFDPEDIVDLIDTETSLTPETIEPKLATFVDTVIESLLSPQPSAMDLHLDIARTIGSGHPVVFEPHVQRLLDAAEAADDRQQADLVGYMLCELGEETPDTIEENLGRLSDLAADGDVAPSSIAAGTLGKLLEERPERADTVAGSLGAALPNVYLWACRQAAIALEAAAEEDPQTVRDAVPDLVALLVAFDGVPDGSHFVTRHEIRDYVRYTFMALEAVAESEPEPVLAAFESHGGIESVEIPGWSNRLSDLKATLEA</sequence>
<proteinExistence type="predicted"/>
<organism evidence="1 2">
    <name type="scientific">Natronorubrum tibetense GA33</name>
    <dbReference type="NCBI Taxonomy" id="1114856"/>
    <lineage>
        <taxon>Archaea</taxon>
        <taxon>Methanobacteriati</taxon>
        <taxon>Methanobacteriota</taxon>
        <taxon>Stenosarchaea group</taxon>
        <taxon>Halobacteria</taxon>
        <taxon>Halobacteriales</taxon>
        <taxon>Natrialbaceae</taxon>
        <taxon>Natronorubrum</taxon>
    </lineage>
</organism>
<dbReference type="Gene3D" id="1.25.10.10">
    <property type="entry name" value="Leucine-rich Repeat Variant"/>
    <property type="match status" value="2"/>
</dbReference>